<feature type="domain" description="Large ribosomal subunit protein bL25 beta" evidence="7">
    <location>
        <begin position="100"/>
        <end position="182"/>
    </location>
</feature>
<dbReference type="RefSeq" id="WP_165916348.1">
    <property type="nucleotide sequence ID" value="NZ_SLWV01000017.1"/>
</dbReference>
<dbReference type="GO" id="GO:0003735">
    <property type="term" value="F:structural constituent of ribosome"/>
    <property type="evidence" value="ECO:0007669"/>
    <property type="project" value="InterPro"/>
</dbReference>
<evidence type="ECO:0000313" key="8">
    <source>
        <dbReference type="EMBL" id="TCO72640.1"/>
    </source>
</evidence>
<sequence length="199" mass="22774">MGKPILEVEERKRTKKKALKKLRKNGFVPAVVYGNAKETKQVQVNKRELDKILNQYSVGSSINFHIGNEMRPAIIKDIQRHITKLHVLHIDLQELDEDKKVKVKIPIYLTNKSVVESSTSVIQQQMTELEIQTYPSYLPQSIEVNVSNMQFGVPLTVGKLQIFTHSHIEVLNESEEIIALLTTATRLEMKEEDSESLLN</sequence>
<evidence type="ECO:0000256" key="2">
    <source>
        <dbReference type="ARBA" id="ARBA00022884"/>
    </source>
</evidence>
<dbReference type="NCBIfam" id="TIGR00731">
    <property type="entry name" value="bL25_bact_ctc"/>
    <property type="match status" value="1"/>
</dbReference>
<dbReference type="GO" id="GO:0008097">
    <property type="term" value="F:5S rRNA binding"/>
    <property type="evidence" value="ECO:0007669"/>
    <property type="project" value="InterPro"/>
</dbReference>
<dbReference type="InterPro" id="IPR011035">
    <property type="entry name" value="Ribosomal_bL25/Gln-tRNA_synth"/>
</dbReference>
<keyword evidence="2 5" id="KW-0694">RNA-binding</keyword>
<name>A0A4V2SAR3_9FIRM</name>
<evidence type="ECO:0000256" key="3">
    <source>
        <dbReference type="ARBA" id="ARBA00022980"/>
    </source>
</evidence>
<dbReference type="InterPro" id="IPR020930">
    <property type="entry name" value="Ribosomal_uL5_bac-type"/>
</dbReference>
<keyword evidence="9" id="KW-1185">Reference proteome</keyword>
<dbReference type="PANTHER" id="PTHR33284:SF1">
    <property type="entry name" value="RIBOSOMAL PROTEIN L25_GLN-TRNA SYNTHETASE, ANTI-CODON-BINDING DOMAIN-CONTAINING PROTEIN"/>
    <property type="match status" value="1"/>
</dbReference>
<accession>A0A4V2SAR3</accession>
<comment type="function">
    <text evidence="5">This is one of the proteins that binds to the 5S RNA in the ribosome where it forms part of the central protuberance.</text>
</comment>
<dbReference type="GO" id="GO:0006412">
    <property type="term" value="P:translation"/>
    <property type="evidence" value="ECO:0007669"/>
    <property type="project" value="UniProtKB-UniRule"/>
</dbReference>
<feature type="domain" description="Large ribosomal subunit protein bL25 L25" evidence="6">
    <location>
        <begin position="6"/>
        <end position="92"/>
    </location>
</feature>
<evidence type="ECO:0000259" key="6">
    <source>
        <dbReference type="Pfam" id="PF01386"/>
    </source>
</evidence>
<dbReference type="GO" id="GO:0022625">
    <property type="term" value="C:cytosolic large ribosomal subunit"/>
    <property type="evidence" value="ECO:0007669"/>
    <property type="project" value="TreeGrafter"/>
</dbReference>
<comment type="caution">
    <text evidence="8">The sequence shown here is derived from an EMBL/GenBank/DDBJ whole genome shotgun (WGS) entry which is preliminary data.</text>
</comment>
<dbReference type="InterPro" id="IPR029751">
    <property type="entry name" value="Ribosomal_L25_dom"/>
</dbReference>
<dbReference type="InterPro" id="IPR037121">
    <property type="entry name" value="Ribosomal_bL25_C"/>
</dbReference>
<dbReference type="SUPFAM" id="SSF50715">
    <property type="entry name" value="Ribosomal protein L25-like"/>
    <property type="match status" value="1"/>
</dbReference>
<proteinExistence type="inferred from homology"/>
<dbReference type="HAMAP" id="MF_01334">
    <property type="entry name" value="Ribosomal_bL25_CTC"/>
    <property type="match status" value="1"/>
</dbReference>
<dbReference type="Pfam" id="PF14693">
    <property type="entry name" value="Ribosomal_TL5_C"/>
    <property type="match status" value="1"/>
</dbReference>
<dbReference type="PANTHER" id="PTHR33284">
    <property type="entry name" value="RIBOSOMAL PROTEIN L25/GLN-TRNA SYNTHETASE, ANTI-CODON-BINDING DOMAIN-CONTAINING PROTEIN"/>
    <property type="match status" value="1"/>
</dbReference>
<gene>
    <name evidence="5" type="primary">rplY</name>
    <name evidence="5" type="synonym">ctc</name>
    <name evidence="8" type="ORF">EV214_1172</name>
</gene>
<comment type="similarity">
    <text evidence="5">Belongs to the bacterial ribosomal protein bL25 family. CTC subfamily.</text>
</comment>
<dbReference type="EMBL" id="SLWV01000017">
    <property type="protein sequence ID" value="TCO72640.1"/>
    <property type="molecule type" value="Genomic_DNA"/>
</dbReference>
<dbReference type="AlphaFoldDB" id="A0A4V2SAR3"/>
<evidence type="ECO:0000313" key="9">
    <source>
        <dbReference type="Proteomes" id="UP000294919"/>
    </source>
</evidence>
<keyword evidence="3 5" id="KW-0689">Ribosomal protein</keyword>
<dbReference type="InterPro" id="IPR020057">
    <property type="entry name" value="Ribosomal_bL25_b-dom"/>
</dbReference>
<dbReference type="Gene3D" id="2.40.240.10">
    <property type="entry name" value="Ribosomal Protein L25, Chain P"/>
    <property type="match status" value="1"/>
</dbReference>
<dbReference type="Gene3D" id="2.170.120.20">
    <property type="entry name" value="Ribosomal protein L25, beta domain"/>
    <property type="match status" value="1"/>
</dbReference>
<dbReference type="Pfam" id="PF01386">
    <property type="entry name" value="Ribosomal_L25p"/>
    <property type="match status" value="1"/>
</dbReference>
<dbReference type="InterPro" id="IPR001021">
    <property type="entry name" value="Ribosomal_bL25_long"/>
</dbReference>
<dbReference type="InterPro" id="IPR020056">
    <property type="entry name" value="Rbsml_bL25/Gln-tRNA_synth_N"/>
</dbReference>
<evidence type="ECO:0000256" key="4">
    <source>
        <dbReference type="ARBA" id="ARBA00023274"/>
    </source>
</evidence>
<dbReference type="CDD" id="cd00495">
    <property type="entry name" value="Ribosomal_L25_TL5_CTC"/>
    <property type="match status" value="1"/>
</dbReference>
<reference evidence="8 9" key="1">
    <citation type="submission" date="2019-03" db="EMBL/GenBank/DDBJ databases">
        <title>Genomic Encyclopedia of Type Strains, Phase IV (KMG-IV): sequencing the most valuable type-strain genomes for metagenomic binning, comparative biology and taxonomic classification.</title>
        <authorList>
            <person name="Goeker M."/>
        </authorList>
    </citation>
    <scope>NUCLEOTIDE SEQUENCE [LARGE SCALE GENOMIC DNA]</scope>
    <source>
        <strain evidence="8 9">DSM 102940</strain>
    </source>
</reference>
<keyword evidence="1 5" id="KW-0699">rRNA-binding</keyword>
<dbReference type="Proteomes" id="UP000294919">
    <property type="component" value="Unassembled WGS sequence"/>
</dbReference>
<comment type="subunit">
    <text evidence="5">Part of the 50S ribosomal subunit; part of the 5S rRNA/L5/L18/L25 subcomplex. Contacts the 5S rRNA. Binds to the 5S rRNA independently of L5 and L18.</text>
</comment>
<evidence type="ECO:0000256" key="5">
    <source>
        <dbReference type="HAMAP-Rule" id="MF_01334"/>
    </source>
</evidence>
<evidence type="ECO:0000259" key="7">
    <source>
        <dbReference type="Pfam" id="PF14693"/>
    </source>
</evidence>
<organism evidence="8 9">
    <name type="scientific">Marinisporobacter balticus</name>
    <dbReference type="NCBI Taxonomy" id="2018667"/>
    <lineage>
        <taxon>Bacteria</taxon>
        <taxon>Bacillati</taxon>
        <taxon>Bacillota</taxon>
        <taxon>Clostridia</taxon>
        <taxon>Peptostreptococcales</taxon>
        <taxon>Thermotaleaceae</taxon>
        <taxon>Marinisporobacter</taxon>
    </lineage>
</organism>
<keyword evidence="4 5" id="KW-0687">Ribonucleoprotein</keyword>
<protein>
    <recommendedName>
        <fullName evidence="5">Large ribosomal subunit protein bL25</fullName>
    </recommendedName>
    <alternativeName>
        <fullName evidence="5">General stress protein CTC</fullName>
    </alternativeName>
</protein>
<evidence type="ECO:0000256" key="1">
    <source>
        <dbReference type="ARBA" id="ARBA00022730"/>
    </source>
</evidence>